<dbReference type="Proteomes" id="UP000076720">
    <property type="component" value="Chromosome"/>
</dbReference>
<protein>
    <submittedName>
        <fullName evidence="1">Uncharacterized protein</fullName>
    </submittedName>
</protein>
<sequence length="59" mass="6679">MRATSTLAAPRSAWMSRPFSLGWAYHGIGWSKRLSWESSSRPPMPRLAPSHAVLLPMWL</sequence>
<name>A0ABN4NZM4_STRAM</name>
<reference evidence="1 2" key="2">
    <citation type="journal article" date="2016" name="Genome Announc.">
        <title>Complete Genome Sequence of Streptomyces ambofaciens DSM 40697, a Paradigm for Genome Plasticity Studies.</title>
        <authorList>
            <person name="Thibessard A."/>
            <person name="Leblond P."/>
        </authorList>
    </citation>
    <scope>NUCLEOTIDE SEQUENCE [LARGE SCALE GENOMIC DNA]</scope>
    <source>
        <strain evidence="1 2">DSM 40697</strain>
    </source>
</reference>
<proteinExistence type="predicted"/>
<accession>A0ABN4NZM4</accession>
<dbReference type="EMBL" id="CP012949">
    <property type="protein sequence ID" value="ANB04189.1"/>
    <property type="molecule type" value="Genomic_DNA"/>
</dbReference>
<evidence type="ECO:0000313" key="1">
    <source>
        <dbReference type="EMBL" id="ANB04189.1"/>
    </source>
</evidence>
<keyword evidence="2" id="KW-1185">Reference proteome</keyword>
<reference evidence="2" key="1">
    <citation type="submission" date="2015-10" db="EMBL/GenBank/DDBJ databases">
        <title>Complete genome sequence of Streptomyces ambofaciens DSM 40697.</title>
        <authorList>
            <person name="Thibessard A."/>
            <person name="Leblond P."/>
        </authorList>
    </citation>
    <scope>NUCLEOTIDE SEQUENCE [LARGE SCALE GENOMIC DNA]</scope>
    <source>
        <strain evidence="2">DSM 40697</strain>
    </source>
</reference>
<gene>
    <name evidence="1" type="ORF">SAM40697_0226</name>
</gene>
<evidence type="ECO:0000313" key="2">
    <source>
        <dbReference type="Proteomes" id="UP000076720"/>
    </source>
</evidence>
<organism evidence="1 2">
    <name type="scientific">Streptomyces ambofaciens</name>
    <dbReference type="NCBI Taxonomy" id="1889"/>
    <lineage>
        <taxon>Bacteria</taxon>
        <taxon>Bacillati</taxon>
        <taxon>Actinomycetota</taxon>
        <taxon>Actinomycetes</taxon>
        <taxon>Kitasatosporales</taxon>
        <taxon>Streptomycetaceae</taxon>
        <taxon>Streptomyces</taxon>
    </lineage>
</organism>